<dbReference type="OrthoDB" id="445826at2759"/>
<gene>
    <name evidence="1" type="ORF">AVEN_94374_1</name>
</gene>
<dbReference type="EMBL" id="BGPR01000549">
    <property type="protein sequence ID" value="GBM25933.1"/>
    <property type="molecule type" value="Genomic_DNA"/>
</dbReference>
<keyword evidence="2" id="KW-1185">Reference proteome</keyword>
<protein>
    <submittedName>
        <fullName evidence="1">Uncharacterized protein</fullName>
    </submittedName>
</protein>
<dbReference type="Proteomes" id="UP000499080">
    <property type="component" value="Unassembled WGS sequence"/>
</dbReference>
<name>A0A4Y2E9R5_ARAVE</name>
<accession>A0A4Y2E9R5</accession>
<proteinExistence type="predicted"/>
<reference evidence="1 2" key="1">
    <citation type="journal article" date="2019" name="Sci. Rep.">
        <title>Orb-weaving spider Araneus ventricosus genome elucidates the spidroin gene catalogue.</title>
        <authorList>
            <person name="Kono N."/>
            <person name="Nakamura H."/>
            <person name="Ohtoshi R."/>
            <person name="Moran D.A.P."/>
            <person name="Shinohara A."/>
            <person name="Yoshida Y."/>
            <person name="Fujiwara M."/>
            <person name="Mori M."/>
            <person name="Tomita M."/>
            <person name="Arakawa K."/>
        </authorList>
    </citation>
    <scope>NUCLEOTIDE SEQUENCE [LARGE SCALE GENOMIC DNA]</scope>
</reference>
<evidence type="ECO:0000313" key="2">
    <source>
        <dbReference type="Proteomes" id="UP000499080"/>
    </source>
</evidence>
<evidence type="ECO:0000313" key="1">
    <source>
        <dbReference type="EMBL" id="GBM25933.1"/>
    </source>
</evidence>
<sequence>MHHQIQNLKKCLEFKCFPKIGLVIVFHKVDKLLEKLLLQRFNYQLNLSPLIQHPLKYGFREGKSDDDALLHVTSLLEQARRQGKHAVLISLDISVTFDSLQYSSIRDRFASLSLSAPTLVKRFLAH</sequence>
<organism evidence="1 2">
    <name type="scientific">Araneus ventricosus</name>
    <name type="common">Orbweaver spider</name>
    <name type="synonym">Epeira ventricosa</name>
    <dbReference type="NCBI Taxonomy" id="182803"/>
    <lineage>
        <taxon>Eukaryota</taxon>
        <taxon>Metazoa</taxon>
        <taxon>Ecdysozoa</taxon>
        <taxon>Arthropoda</taxon>
        <taxon>Chelicerata</taxon>
        <taxon>Arachnida</taxon>
        <taxon>Araneae</taxon>
        <taxon>Araneomorphae</taxon>
        <taxon>Entelegynae</taxon>
        <taxon>Araneoidea</taxon>
        <taxon>Araneidae</taxon>
        <taxon>Araneus</taxon>
    </lineage>
</organism>
<dbReference type="AlphaFoldDB" id="A0A4Y2E9R5"/>
<comment type="caution">
    <text evidence="1">The sequence shown here is derived from an EMBL/GenBank/DDBJ whole genome shotgun (WGS) entry which is preliminary data.</text>
</comment>